<dbReference type="AlphaFoldDB" id="A0A427AQT8"/>
<evidence type="ECO:0008006" key="4">
    <source>
        <dbReference type="Google" id="ProtNLM"/>
    </source>
</evidence>
<sequence>MEKPRRSSIISFLPNRASSSHIPHHPYSPGRENPAKMRALQNKGFSGPMVSIVPMEARRKQKNRGGFETPQEPTSPKVTCMGQIKLRKMAARCKKPSPDRRERKPSFIIRNIFRRKAKAAASRGPNADESGDPRLTKRAAAAVPPRAPLLGQMRRFASSRDSLGDFDWRKVVEREDGGDSAYYAGDEGSDLEEDEVIIPHSAPLILGGKVAAVEPKKEVNLWKRRTLSPPIPLQLN</sequence>
<dbReference type="Proteomes" id="UP000287651">
    <property type="component" value="Unassembled WGS sequence"/>
</dbReference>
<feature type="region of interest" description="Disordered" evidence="1">
    <location>
        <begin position="1"/>
        <end position="33"/>
    </location>
</feature>
<evidence type="ECO:0000313" key="3">
    <source>
        <dbReference type="Proteomes" id="UP000287651"/>
    </source>
</evidence>
<dbReference type="InterPro" id="IPR038796">
    <property type="entry name" value="At1g76070-like"/>
</dbReference>
<organism evidence="2 3">
    <name type="scientific">Ensete ventricosum</name>
    <name type="common">Abyssinian banana</name>
    <name type="synonym">Musa ensete</name>
    <dbReference type="NCBI Taxonomy" id="4639"/>
    <lineage>
        <taxon>Eukaryota</taxon>
        <taxon>Viridiplantae</taxon>
        <taxon>Streptophyta</taxon>
        <taxon>Embryophyta</taxon>
        <taxon>Tracheophyta</taxon>
        <taxon>Spermatophyta</taxon>
        <taxon>Magnoliopsida</taxon>
        <taxon>Liliopsida</taxon>
        <taxon>Zingiberales</taxon>
        <taxon>Musaceae</taxon>
        <taxon>Ensete</taxon>
    </lineage>
</organism>
<feature type="region of interest" description="Disordered" evidence="1">
    <location>
        <begin position="116"/>
        <end position="142"/>
    </location>
</feature>
<comment type="caution">
    <text evidence="2">The sequence shown here is derived from an EMBL/GenBank/DDBJ whole genome shotgun (WGS) entry which is preliminary data.</text>
</comment>
<protein>
    <recommendedName>
        <fullName evidence="4">Syringolide-induced protein 14-1-1</fullName>
    </recommendedName>
</protein>
<dbReference type="PANTHER" id="PTHR34779:SF1">
    <property type="entry name" value="OS09G0542900 PROTEIN"/>
    <property type="match status" value="1"/>
</dbReference>
<dbReference type="EMBL" id="AMZH03001630">
    <property type="protein sequence ID" value="RRT78612.1"/>
    <property type="molecule type" value="Genomic_DNA"/>
</dbReference>
<gene>
    <name evidence="2" type="ORF">B296_00011539</name>
</gene>
<accession>A0A427AQT8</accession>
<reference evidence="2 3" key="1">
    <citation type="journal article" date="2014" name="Agronomy (Basel)">
        <title>A Draft Genome Sequence for Ensete ventricosum, the Drought-Tolerant Tree Against Hunger.</title>
        <authorList>
            <person name="Harrison J."/>
            <person name="Moore K.A."/>
            <person name="Paszkiewicz K."/>
            <person name="Jones T."/>
            <person name="Grant M."/>
            <person name="Ambacheew D."/>
            <person name="Muzemil S."/>
            <person name="Studholme D.J."/>
        </authorList>
    </citation>
    <scope>NUCLEOTIDE SEQUENCE [LARGE SCALE GENOMIC DNA]</scope>
</reference>
<feature type="compositionally biased region" description="Low complexity" evidence="1">
    <location>
        <begin position="18"/>
        <end position="29"/>
    </location>
</feature>
<evidence type="ECO:0000313" key="2">
    <source>
        <dbReference type="EMBL" id="RRT78612.1"/>
    </source>
</evidence>
<evidence type="ECO:0000256" key="1">
    <source>
        <dbReference type="SAM" id="MobiDB-lite"/>
    </source>
</evidence>
<proteinExistence type="predicted"/>
<dbReference type="PANTHER" id="PTHR34779">
    <property type="entry name" value="OS09G0542900 PROTEIN"/>
    <property type="match status" value="1"/>
</dbReference>
<name>A0A427AQT8_ENSVE</name>